<proteinExistence type="predicted"/>
<protein>
    <recommendedName>
        <fullName evidence="2">Histidine kinase/HSP90-like ATPase domain-containing protein</fullName>
    </recommendedName>
</protein>
<dbReference type="Pfam" id="PF13581">
    <property type="entry name" value="HATPase_c_2"/>
    <property type="match status" value="1"/>
</dbReference>
<keyword evidence="1" id="KW-0418">Kinase</keyword>
<gene>
    <name evidence="3" type="ORF">GCM10023350_21540</name>
</gene>
<evidence type="ECO:0000313" key="3">
    <source>
        <dbReference type="EMBL" id="GAA4737255.1"/>
    </source>
</evidence>
<reference evidence="4" key="1">
    <citation type="journal article" date="2019" name="Int. J. Syst. Evol. Microbiol.">
        <title>The Global Catalogue of Microorganisms (GCM) 10K type strain sequencing project: providing services to taxonomists for standard genome sequencing and annotation.</title>
        <authorList>
            <consortium name="The Broad Institute Genomics Platform"/>
            <consortium name="The Broad Institute Genome Sequencing Center for Infectious Disease"/>
            <person name="Wu L."/>
            <person name="Ma J."/>
        </authorList>
    </citation>
    <scope>NUCLEOTIDE SEQUENCE [LARGE SCALE GENOMIC DNA]</scope>
    <source>
        <strain evidence="4">JCM 18532</strain>
    </source>
</reference>
<evidence type="ECO:0000259" key="2">
    <source>
        <dbReference type="Pfam" id="PF13581"/>
    </source>
</evidence>
<dbReference type="InterPro" id="IPR036890">
    <property type="entry name" value="HATPase_C_sf"/>
</dbReference>
<dbReference type="SUPFAM" id="SSF55874">
    <property type="entry name" value="ATPase domain of HSP90 chaperone/DNA topoisomerase II/histidine kinase"/>
    <property type="match status" value="1"/>
</dbReference>
<keyword evidence="1" id="KW-0808">Transferase</keyword>
<comment type="caution">
    <text evidence="3">The sequence shown here is derived from an EMBL/GenBank/DDBJ whole genome shotgun (WGS) entry which is preliminary data.</text>
</comment>
<dbReference type="InterPro" id="IPR003594">
    <property type="entry name" value="HATPase_dom"/>
</dbReference>
<organism evidence="3 4">
    <name type="scientific">Nocardioides endophyticus</name>
    <dbReference type="NCBI Taxonomy" id="1353775"/>
    <lineage>
        <taxon>Bacteria</taxon>
        <taxon>Bacillati</taxon>
        <taxon>Actinomycetota</taxon>
        <taxon>Actinomycetes</taxon>
        <taxon>Propionibacteriales</taxon>
        <taxon>Nocardioidaceae</taxon>
        <taxon>Nocardioides</taxon>
    </lineage>
</organism>
<dbReference type="EMBL" id="BAABKN010000014">
    <property type="protein sequence ID" value="GAA4737255.1"/>
    <property type="molecule type" value="Genomic_DNA"/>
</dbReference>
<feature type="domain" description="Histidine kinase/HSP90-like ATPase" evidence="2">
    <location>
        <begin position="23"/>
        <end position="128"/>
    </location>
</feature>
<dbReference type="Gene3D" id="3.30.565.10">
    <property type="entry name" value="Histidine kinase-like ATPase, C-terminal domain"/>
    <property type="match status" value="1"/>
</dbReference>
<dbReference type="RefSeq" id="WP_345526776.1">
    <property type="nucleotide sequence ID" value="NZ_BAABKN010000014.1"/>
</dbReference>
<keyword evidence="1" id="KW-0723">Serine/threonine-protein kinase</keyword>
<evidence type="ECO:0000313" key="4">
    <source>
        <dbReference type="Proteomes" id="UP001499882"/>
    </source>
</evidence>
<dbReference type="PANTHER" id="PTHR35526:SF3">
    <property type="entry name" value="ANTI-SIGMA-F FACTOR RSBW"/>
    <property type="match status" value="1"/>
</dbReference>
<name>A0ABP8YU22_9ACTN</name>
<evidence type="ECO:0000256" key="1">
    <source>
        <dbReference type="ARBA" id="ARBA00022527"/>
    </source>
</evidence>
<sequence length="139" mass="14951">MSSTGGQMSERTTRLALAPSAETGSLARQALRQLFATARIDRDTSETAVLLANELVTNAVEHGRGSAYLDAVVEVDAIRLEVTDSSTVEPQPNTTVSELDERGRGLMLIDALATRWGVRPRPDGKTVWCELELSPATLA</sequence>
<keyword evidence="4" id="KW-1185">Reference proteome</keyword>
<dbReference type="InterPro" id="IPR050267">
    <property type="entry name" value="Anti-sigma-factor_SerPK"/>
</dbReference>
<dbReference type="PANTHER" id="PTHR35526">
    <property type="entry name" value="ANTI-SIGMA-F FACTOR RSBW-RELATED"/>
    <property type="match status" value="1"/>
</dbReference>
<accession>A0ABP8YU22</accession>
<dbReference type="Proteomes" id="UP001499882">
    <property type="component" value="Unassembled WGS sequence"/>
</dbReference>
<dbReference type="CDD" id="cd16936">
    <property type="entry name" value="HATPase_RsbW-like"/>
    <property type="match status" value="1"/>
</dbReference>